<proteinExistence type="predicted"/>
<protein>
    <submittedName>
        <fullName evidence="2">Uncharacterized protein</fullName>
    </submittedName>
</protein>
<reference evidence="2" key="1">
    <citation type="submission" date="2023-02" db="EMBL/GenBank/DDBJ databases">
        <title>Colletotrichum kahawae CIFC_Que2 genome sequencing and assembly.</title>
        <authorList>
            <person name="Baroncelli R."/>
        </authorList>
    </citation>
    <scope>NUCLEOTIDE SEQUENCE</scope>
    <source>
        <strain evidence="2">CIFC_Que2</strain>
    </source>
</reference>
<keyword evidence="3" id="KW-1185">Reference proteome</keyword>
<feature type="compositionally biased region" description="Polar residues" evidence="1">
    <location>
        <begin position="1"/>
        <end position="12"/>
    </location>
</feature>
<feature type="compositionally biased region" description="Basic residues" evidence="1">
    <location>
        <begin position="55"/>
        <end position="67"/>
    </location>
</feature>
<dbReference type="EMBL" id="VYYT01000256">
    <property type="protein sequence ID" value="KAK2752003.1"/>
    <property type="molecule type" value="Genomic_DNA"/>
</dbReference>
<organism evidence="2 3">
    <name type="scientific">Colletotrichum kahawae</name>
    <name type="common">Coffee berry disease fungus</name>
    <dbReference type="NCBI Taxonomy" id="34407"/>
    <lineage>
        <taxon>Eukaryota</taxon>
        <taxon>Fungi</taxon>
        <taxon>Dikarya</taxon>
        <taxon>Ascomycota</taxon>
        <taxon>Pezizomycotina</taxon>
        <taxon>Sordariomycetes</taxon>
        <taxon>Hypocreomycetidae</taxon>
        <taxon>Glomerellales</taxon>
        <taxon>Glomerellaceae</taxon>
        <taxon>Colletotrichum</taxon>
        <taxon>Colletotrichum gloeosporioides species complex</taxon>
    </lineage>
</organism>
<gene>
    <name evidence="2" type="ORF">CKAH01_06289</name>
</gene>
<name>A0AAD9YAG8_COLKA</name>
<feature type="region of interest" description="Disordered" evidence="1">
    <location>
        <begin position="1"/>
        <end position="67"/>
    </location>
</feature>
<accession>A0AAD9YAG8</accession>
<evidence type="ECO:0000313" key="3">
    <source>
        <dbReference type="Proteomes" id="UP001281614"/>
    </source>
</evidence>
<dbReference type="Proteomes" id="UP001281614">
    <property type="component" value="Unassembled WGS sequence"/>
</dbReference>
<dbReference type="AlphaFoldDB" id="A0AAD9YAG8"/>
<evidence type="ECO:0000256" key="1">
    <source>
        <dbReference type="SAM" id="MobiDB-lite"/>
    </source>
</evidence>
<sequence length="67" mass="7543">MRRWSTAQSTPLVVSRRRVGGASTREKWTDGTHKAERGPTDDRWWGVDAKAGGGRTRRCRCSTARRG</sequence>
<feature type="compositionally biased region" description="Basic and acidic residues" evidence="1">
    <location>
        <begin position="24"/>
        <end position="45"/>
    </location>
</feature>
<comment type="caution">
    <text evidence="2">The sequence shown here is derived from an EMBL/GenBank/DDBJ whole genome shotgun (WGS) entry which is preliminary data.</text>
</comment>
<evidence type="ECO:0000313" key="2">
    <source>
        <dbReference type="EMBL" id="KAK2752003.1"/>
    </source>
</evidence>